<keyword evidence="2" id="KW-1185">Reference proteome</keyword>
<organism evidence="1 2">
    <name type="scientific">Proteiniphilum saccharofermentans</name>
    <dbReference type="NCBI Taxonomy" id="1642647"/>
    <lineage>
        <taxon>Bacteria</taxon>
        <taxon>Pseudomonadati</taxon>
        <taxon>Bacteroidota</taxon>
        <taxon>Bacteroidia</taxon>
        <taxon>Bacteroidales</taxon>
        <taxon>Dysgonomonadaceae</taxon>
        <taxon>Proteiniphilum</taxon>
    </lineage>
</organism>
<protein>
    <submittedName>
        <fullName evidence="1">Uncharacterized protein</fullName>
    </submittedName>
</protein>
<accession>A0A1R3T152</accession>
<name>A0A1R3T152_9BACT</name>
<evidence type="ECO:0000313" key="2">
    <source>
        <dbReference type="Proteomes" id="UP000187464"/>
    </source>
</evidence>
<reference evidence="1 2" key="1">
    <citation type="submission" date="2016-08" db="EMBL/GenBank/DDBJ databases">
        <authorList>
            <person name="Seilhamer J.J."/>
        </authorList>
    </citation>
    <scope>NUCLEOTIDE SEQUENCE [LARGE SCALE GENOMIC DNA]</scope>
    <source>
        <strain evidence="1">M3/6</strain>
    </source>
</reference>
<dbReference type="EMBL" id="LT605205">
    <property type="protein sequence ID" value="SCD22136.1"/>
    <property type="molecule type" value="Genomic_DNA"/>
</dbReference>
<evidence type="ECO:0000313" key="1">
    <source>
        <dbReference type="EMBL" id="SCD22136.1"/>
    </source>
</evidence>
<sequence>MILFFIPHSKSQISNPISMFFSKDGLIDETFTGILINYVKRRHVIPGFNKPFSYFIPILQVAG</sequence>
<proteinExistence type="predicted"/>
<dbReference type="Proteomes" id="UP000187464">
    <property type="component" value="Chromosome I"/>
</dbReference>
<dbReference type="AlphaFoldDB" id="A0A1R3T152"/>
<gene>
    <name evidence="1" type="ORF">PSM36_3351</name>
</gene>
<dbReference type="KEGG" id="psac:PSM36_3351"/>
<dbReference type="STRING" id="1642647.PSM36_3351"/>